<protein>
    <submittedName>
        <fullName evidence="1">10018_t:CDS:1</fullName>
    </submittedName>
</protein>
<proteinExistence type="predicted"/>
<dbReference type="Proteomes" id="UP000789860">
    <property type="component" value="Unassembled WGS sequence"/>
</dbReference>
<organism evidence="1 2">
    <name type="scientific">Scutellospora calospora</name>
    <dbReference type="NCBI Taxonomy" id="85575"/>
    <lineage>
        <taxon>Eukaryota</taxon>
        <taxon>Fungi</taxon>
        <taxon>Fungi incertae sedis</taxon>
        <taxon>Mucoromycota</taxon>
        <taxon>Glomeromycotina</taxon>
        <taxon>Glomeromycetes</taxon>
        <taxon>Diversisporales</taxon>
        <taxon>Gigasporaceae</taxon>
        <taxon>Scutellospora</taxon>
    </lineage>
</organism>
<dbReference type="EMBL" id="CAJVPM010045605">
    <property type="protein sequence ID" value="CAG8716842.1"/>
    <property type="molecule type" value="Genomic_DNA"/>
</dbReference>
<feature type="non-terminal residue" evidence="1">
    <location>
        <position position="58"/>
    </location>
</feature>
<name>A0ACA9PRQ9_9GLOM</name>
<sequence>HLTIIFQHLHTIFITPSTSIPSSRLTSFTQLVYVTTTCFHIATLLAHIFKKSQVEKAF</sequence>
<evidence type="ECO:0000313" key="1">
    <source>
        <dbReference type="EMBL" id="CAG8716842.1"/>
    </source>
</evidence>
<comment type="caution">
    <text evidence="1">The sequence shown here is derived from an EMBL/GenBank/DDBJ whole genome shotgun (WGS) entry which is preliminary data.</text>
</comment>
<gene>
    <name evidence="1" type="ORF">SCALOS_LOCUS11096</name>
</gene>
<feature type="non-terminal residue" evidence="1">
    <location>
        <position position="1"/>
    </location>
</feature>
<keyword evidence="2" id="KW-1185">Reference proteome</keyword>
<accession>A0ACA9PRQ9</accession>
<reference evidence="1" key="1">
    <citation type="submission" date="2021-06" db="EMBL/GenBank/DDBJ databases">
        <authorList>
            <person name="Kallberg Y."/>
            <person name="Tangrot J."/>
            <person name="Rosling A."/>
        </authorList>
    </citation>
    <scope>NUCLEOTIDE SEQUENCE</scope>
    <source>
        <strain evidence="1">AU212A</strain>
    </source>
</reference>
<evidence type="ECO:0000313" key="2">
    <source>
        <dbReference type="Proteomes" id="UP000789860"/>
    </source>
</evidence>